<dbReference type="Pfam" id="PF00392">
    <property type="entry name" value="GntR"/>
    <property type="match status" value="1"/>
</dbReference>
<dbReference type="InterPro" id="IPR036388">
    <property type="entry name" value="WH-like_DNA-bd_sf"/>
</dbReference>
<dbReference type="CDD" id="cd00609">
    <property type="entry name" value="AAT_like"/>
    <property type="match status" value="1"/>
</dbReference>
<evidence type="ECO:0000256" key="2">
    <source>
        <dbReference type="ARBA" id="ARBA00022898"/>
    </source>
</evidence>
<dbReference type="Proteomes" id="UP000062317">
    <property type="component" value="Unassembled WGS sequence"/>
</dbReference>
<comment type="similarity">
    <text evidence="1">In the C-terminal section; belongs to the class-I pyridoxal-phosphate-dependent aminotransferase family.</text>
</comment>
<keyword evidence="8" id="KW-1185">Reference proteome</keyword>
<dbReference type="PANTHER" id="PTHR46577:SF1">
    <property type="entry name" value="HTH-TYPE TRANSCRIPTIONAL REGULATORY PROTEIN GABR"/>
    <property type="match status" value="1"/>
</dbReference>
<dbReference type="PROSITE" id="PS50949">
    <property type="entry name" value="HTH_GNTR"/>
    <property type="match status" value="1"/>
</dbReference>
<dbReference type="AlphaFoldDB" id="A0A105V188"/>
<evidence type="ECO:0000256" key="3">
    <source>
        <dbReference type="ARBA" id="ARBA00023015"/>
    </source>
</evidence>
<keyword evidence="3" id="KW-0805">Transcription regulation</keyword>
<feature type="domain" description="HTH gntR-type" evidence="6">
    <location>
        <begin position="22"/>
        <end position="89"/>
    </location>
</feature>
<dbReference type="Gene3D" id="1.10.10.10">
    <property type="entry name" value="Winged helix-like DNA-binding domain superfamily/Winged helix DNA-binding domain"/>
    <property type="match status" value="1"/>
</dbReference>
<dbReference type="SMART" id="SM00345">
    <property type="entry name" value="HTH_GNTR"/>
    <property type="match status" value="1"/>
</dbReference>
<sequence>MDYAVLLSAFEREAGPHAVTRMSQQQRLYACLRDAILNGRIAEGARLAASRTLADELGIARNSVLYAYERLASEGFVTGTRQGTVVARMGLRGSRIAAAAPAGDAAMLSRRVAPAERATSGLDESLPFMPGVPAVDAFPLAQWRRCVERAWRTAGPAQLGYQSAEGDAALRDAIAGYLRASRGVRCDAAQVIVTDGTQGALDLCARALADAGDVAWIENPGYHGARNAFLAADLRVEPIGVDAQGLAPHPDDWRDRPPKLVYITPSHQYPLGAVMSLERRLALVAQARAAGAWIIEDDYDSEFRHHGTPHAAVQGLADDAPVIYLGTFSKVMFPALRIGFMVVPPVLAQPLRDAAGALMLQGRAVEQRALADFIEAGHFTRHLRRMRRVYAERRDALQDALARRLGARLTVSGGAGGMHLSARLDVPVADTALSRVAQAHGLILRPLSSFCLPGTAHGYNGLVLGYGGVPAERMDALARRIGEMIDRALAAQRD</sequence>
<dbReference type="RefSeq" id="WP_060108740.1">
    <property type="nucleotide sequence ID" value="NZ_LPEQ01000126.1"/>
</dbReference>
<keyword evidence="2" id="KW-0663">Pyridoxal phosphate</keyword>
<dbReference type="InterPro" id="IPR015424">
    <property type="entry name" value="PyrdxlP-dep_Trfase"/>
</dbReference>
<dbReference type="GO" id="GO:0030170">
    <property type="term" value="F:pyridoxal phosphate binding"/>
    <property type="evidence" value="ECO:0007669"/>
    <property type="project" value="InterPro"/>
</dbReference>
<dbReference type="InterPro" id="IPR000524">
    <property type="entry name" value="Tscrpt_reg_HTH_GntR"/>
</dbReference>
<dbReference type="InterPro" id="IPR036390">
    <property type="entry name" value="WH_DNA-bd_sf"/>
</dbReference>
<dbReference type="SUPFAM" id="SSF53383">
    <property type="entry name" value="PLP-dependent transferases"/>
    <property type="match status" value="1"/>
</dbReference>
<dbReference type="Gene3D" id="3.40.640.10">
    <property type="entry name" value="Type I PLP-dependent aspartate aminotransferase-like (Major domain)"/>
    <property type="match status" value="1"/>
</dbReference>
<keyword evidence="5" id="KW-0804">Transcription</keyword>
<dbReference type="Pfam" id="PF00155">
    <property type="entry name" value="Aminotran_1_2"/>
    <property type="match status" value="1"/>
</dbReference>
<proteinExistence type="inferred from homology"/>
<dbReference type="GO" id="GO:0003677">
    <property type="term" value="F:DNA binding"/>
    <property type="evidence" value="ECO:0007669"/>
    <property type="project" value="UniProtKB-KW"/>
</dbReference>
<evidence type="ECO:0000313" key="8">
    <source>
        <dbReference type="Proteomes" id="UP000062317"/>
    </source>
</evidence>
<name>A0A105V188_9BURK</name>
<gene>
    <name evidence="7" type="ORF">WT27_14370</name>
</gene>
<dbReference type="InterPro" id="IPR015421">
    <property type="entry name" value="PyrdxlP-dep_Trfase_major"/>
</dbReference>
<evidence type="ECO:0000313" key="7">
    <source>
        <dbReference type="EMBL" id="KVV39407.1"/>
    </source>
</evidence>
<evidence type="ECO:0000259" key="6">
    <source>
        <dbReference type="PROSITE" id="PS50949"/>
    </source>
</evidence>
<dbReference type="InterPro" id="IPR051446">
    <property type="entry name" value="HTH_trans_reg/aminotransferase"/>
</dbReference>
<dbReference type="PANTHER" id="PTHR46577">
    <property type="entry name" value="HTH-TYPE TRANSCRIPTIONAL REGULATORY PROTEIN GABR"/>
    <property type="match status" value="1"/>
</dbReference>
<evidence type="ECO:0000256" key="1">
    <source>
        <dbReference type="ARBA" id="ARBA00005384"/>
    </source>
</evidence>
<reference evidence="7 8" key="1">
    <citation type="submission" date="2015-11" db="EMBL/GenBank/DDBJ databases">
        <title>Expanding the genomic diversity of Burkholderia species for the development of highly accurate diagnostics.</title>
        <authorList>
            <person name="Sahl J."/>
            <person name="Keim P."/>
            <person name="Wagner D."/>
        </authorList>
    </citation>
    <scope>NUCLEOTIDE SEQUENCE [LARGE SCALE GENOMIC DNA]</scope>
    <source>
        <strain evidence="7 8">MSMB1301WGS</strain>
    </source>
</reference>
<evidence type="ECO:0000256" key="5">
    <source>
        <dbReference type="ARBA" id="ARBA00023163"/>
    </source>
</evidence>
<organism evidence="7 8">
    <name type="scientific">Burkholderia territorii</name>
    <dbReference type="NCBI Taxonomy" id="1503055"/>
    <lineage>
        <taxon>Bacteria</taxon>
        <taxon>Pseudomonadati</taxon>
        <taxon>Pseudomonadota</taxon>
        <taxon>Betaproteobacteria</taxon>
        <taxon>Burkholderiales</taxon>
        <taxon>Burkholderiaceae</taxon>
        <taxon>Burkholderia</taxon>
        <taxon>Burkholderia cepacia complex</taxon>
    </lineage>
</organism>
<dbReference type="GO" id="GO:0003700">
    <property type="term" value="F:DNA-binding transcription factor activity"/>
    <property type="evidence" value="ECO:0007669"/>
    <property type="project" value="InterPro"/>
</dbReference>
<evidence type="ECO:0000256" key="4">
    <source>
        <dbReference type="ARBA" id="ARBA00023125"/>
    </source>
</evidence>
<comment type="caution">
    <text evidence="7">The sequence shown here is derived from an EMBL/GenBank/DDBJ whole genome shotgun (WGS) entry which is preliminary data.</text>
</comment>
<dbReference type="SUPFAM" id="SSF46785">
    <property type="entry name" value="Winged helix' DNA-binding domain"/>
    <property type="match status" value="1"/>
</dbReference>
<dbReference type="InterPro" id="IPR004839">
    <property type="entry name" value="Aminotransferase_I/II_large"/>
</dbReference>
<keyword evidence="4 7" id="KW-0238">DNA-binding</keyword>
<protein>
    <submittedName>
        <fullName evidence="7">DNA-binding protein</fullName>
    </submittedName>
</protein>
<accession>A0A105V188</accession>
<dbReference type="EMBL" id="LPEQ01000126">
    <property type="protein sequence ID" value="KVV39407.1"/>
    <property type="molecule type" value="Genomic_DNA"/>
</dbReference>